<sequence length="343" mass="37011">MVKAWRPFNGGMPDYVTGFYRPDSFPFEQRQAFAYDFFPAVSPAASDARSALLVWVHGGAWRFGDNHGLRDISRAQGAMRALFQRAGWAVASVNYRYSHQGLFPAPLHDVAEAVRFFRANAAQFGVDAGRIAIAGGSAGGHLAMLCAFAADSAASGFLDAELAEYYLGFGSSAYPDVSASVVCAGSFYGVSDVRTIFSDRPLAGCRLAHRDDDGAEWRLLGSVYPVPADTAADAPARVNWARAHPLDMVRAAGQRCPRVPLFLAHGIADSCVPYQQSVRVFNALKAHGIPTNLVLVPGAEHADPGCFSPRITAQFLEFLQQHMPTDSTETSHGVSVSRLNRVK</sequence>
<keyword evidence="1" id="KW-0378">Hydrolase</keyword>
<reference evidence="3 4" key="1">
    <citation type="submission" date="2016-10" db="EMBL/GenBank/DDBJ databases">
        <title>Genome sequence of Rothia aeria strain JCM11412.</title>
        <authorList>
            <person name="Nambu T."/>
        </authorList>
    </citation>
    <scope>NUCLEOTIDE SEQUENCE [LARGE SCALE GENOMIC DNA]</scope>
    <source>
        <strain evidence="3 4">JCM 11412</strain>
    </source>
</reference>
<gene>
    <name evidence="3" type="ORF">RA11412_1436</name>
</gene>
<dbReference type="Gene3D" id="3.40.50.1820">
    <property type="entry name" value="alpha/beta hydrolase"/>
    <property type="match status" value="1"/>
</dbReference>
<evidence type="ECO:0000313" key="3">
    <source>
        <dbReference type="EMBL" id="BAV87735.1"/>
    </source>
</evidence>
<dbReference type="GO" id="GO:0016787">
    <property type="term" value="F:hydrolase activity"/>
    <property type="evidence" value="ECO:0007669"/>
    <property type="project" value="UniProtKB-KW"/>
</dbReference>
<dbReference type="KEGG" id="raj:RA11412_1436"/>
<dbReference type="PANTHER" id="PTHR48081">
    <property type="entry name" value="AB HYDROLASE SUPERFAMILY PROTEIN C4A8.06C"/>
    <property type="match status" value="1"/>
</dbReference>
<evidence type="ECO:0000256" key="1">
    <source>
        <dbReference type="ARBA" id="ARBA00022801"/>
    </source>
</evidence>
<dbReference type="PANTHER" id="PTHR48081:SF13">
    <property type="entry name" value="ALPHA_BETA HYDROLASE"/>
    <property type="match status" value="1"/>
</dbReference>
<dbReference type="InterPro" id="IPR029058">
    <property type="entry name" value="AB_hydrolase_fold"/>
</dbReference>
<feature type="domain" description="BD-FAE-like" evidence="2">
    <location>
        <begin position="43"/>
        <end position="284"/>
    </location>
</feature>
<dbReference type="Proteomes" id="UP000250241">
    <property type="component" value="Chromosome"/>
</dbReference>
<dbReference type="Pfam" id="PF20434">
    <property type="entry name" value="BD-FAE"/>
    <property type="match status" value="1"/>
</dbReference>
<evidence type="ECO:0000259" key="2">
    <source>
        <dbReference type="Pfam" id="PF20434"/>
    </source>
</evidence>
<dbReference type="AlphaFoldDB" id="A0A2Z5QZ27"/>
<dbReference type="EMBL" id="AP017895">
    <property type="protein sequence ID" value="BAV87735.1"/>
    <property type="molecule type" value="Genomic_DNA"/>
</dbReference>
<protein>
    <submittedName>
        <fullName evidence="3">Esterase/lipase</fullName>
    </submittedName>
</protein>
<dbReference type="SUPFAM" id="SSF53474">
    <property type="entry name" value="alpha/beta-Hydrolases"/>
    <property type="match status" value="1"/>
</dbReference>
<dbReference type="InterPro" id="IPR050300">
    <property type="entry name" value="GDXG_lipolytic_enzyme"/>
</dbReference>
<dbReference type="InterPro" id="IPR049492">
    <property type="entry name" value="BD-FAE-like_dom"/>
</dbReference>
<organism evidence="3 4">
    <name type="scientific">Rothia aeria</name>
    <dbReference type="NCBI Taxonomy" id="172042"/>
    <lineage>
        <taxon>Bacteria</taxon>
        <taxon>Bacillati</taxon>
        <taxon>Actinomycetota</taxon>
        <taxon>Actinomycetes</taxon>
        <taxon>Micrococcales</taxon>
        <taxon>Micrococcaceae</taxon>
        <taxon>Rothia</taxon>
    </lineage>
</organism>
<accession>A0A2Z5QZ27</accession>
<keyword evidence="4" id="KW-1185">Reference proteome</keyword>
<proteinExistence type="predicted"/>
<evidence type="ECO:0000313" key="4">
    <source>
        <dbReference type="Proteomes" id="UP000250241"/>
    </source>
</evidence>
<name>A0A2Z5QZ27_9MICC</name>